<dbReference type="Pfam" id="PF00096">
    <property type="entry name" value="zf-C2H2"/>
    <property type="match status" value="1"/>
</dbReference>
<dbReference type="GO" id="GO:0008270">
    <property type="term" value="F:zinc ion binding"/>
    <property type="evidence" value="ECO:0007669"/>
    <property type="project" value="UniProtKB-KW"/>
</dbReference>
<accession>A0A6J1NGU8</accession>
<feature type="domain" description="C2H2-type" evidence="7">
    <location>
        <begin position="594"/>
        <end position="622"/>
    </location>
</feature>
<gene>
    <name evidence="9" type="primary">LOC112048852</name>
</gene>
<dbReference type="Proteomes" id="UP001652582">
    <property type="component" value="Chromosome 27"/>
</dbReference>
<keyword evidence="1" id="KW-0479">Metal-binding</keyword>
<dbReference type="SMART" id="SM00355">
    <property type="entry name" value="ZnF_C2H2"/>
    <property type="match status" value="12"/>
</dbReference>
<sequence length="946" mass="109307">MDIDDYDALPDDATCSVCFAEFLDKEDLEVHIRQIHLNKATQPRFCDICTQIFPDIEEFALHIRNVHLATILCCKYCTRMYKSNTELVEHEKAHKATVLYPKISCSQCKCMFEHKNEVKDHELKEHRDSNHGIMSKEVLPILSSLLCMNAVDFLAAPFYNFPYNCRVCDITTIDINVYLQHFVDNRCRCYTCDKCCKVFTSKFNLGVHLKLLHGNAPVIDKKCPKCKLPYKGRLMLHLKTCKGMTCGLCDLTFKSVTDFTNHRIKHQSQALACEYCIYCQRQMIGSVMQKHIDRAHKNEVHLYKYHCTDCKRVFKHPKLLFAHFYSKHKDLHPYTCKICDKKFRIRKSFTLHIKLTHKSVGSVKFDSNFHVFFTDNESAKQSLSDVSQINASENNDDGVSLENDDQAHKDSVDSNQDNIIDGKNMEVCDNEVEIQSEEVDLELSNDKNDEMSTEVESPSKINDKVVEETINIEFQMENVDNDNIINKNITNNSDIDVKTDERHVKKIAVKRRRSFSKKVKDNITDNDISSDDSDIPLKVICDRRKSGRKFKRVSKGPWNPPKNKNFICKTCNKNCYTYQNYHRHIALHVKNETKVCIKCHKKFSSVNKLNKHIKNEHSSSKLTETLKKLLEKRKNTEIKQNNATPIPIETLDDQPILSTSEKFRNTIKKVAISRSDTKATIKLVDKDKISVKKYLESFTPDTNDIKITMIKSATTCDAKKIRRPFIKLTKFTPDNISNTQVKLKMPVKFADDLNEKFQVSIKLVSNYVPPSMKFINKPHFINDETFDEPEYTDTYEPEEVEEPIPEVAQEVSLVGTEESRNFVHTIDLKNLSEWHKNIKIAHPTTVAPFFKISKVFLGNDEKFTLAPEEIEPPPPPKDITLANGKKLVRANPFAHLLDTKTIDELKKTKKKKYTYYKPRLTNVAEALTKAMQKLEGGSLNKKKKKQ</sequence>
<organism evidence="8 9">
    <name type="scientific">Bicyclus anynana</name>
    <name type="common">Squinting bush brown butterfly</name>
    <dbReference type="NCBI Taxonomy" id="110368"/>
    <lineage>
        <taxon>Eukaryota</taxon>
        <taxon>Metazoa</taxon>
        <taxon>Ecdysozoa</taxon>
        <taxon>Arthropoda</taxon>
        <taxon>Hexapoda</taxon>
        <taxon>Insecta</taxon>
        <taxon>Pterygota</taxon>
        <taxon>Neoptera</taxon>
        <taxon>Endopterygota</taxon>
        <taxon>Lepidoptera</taxon>
        <taxon>Glossata</taxon>
        <taxon>Ditrysia</taxon>
        <taxon>Papilionoidea</taxon>
        <taxon>Nymphalidae</taxon>
        <taxon>Satyrinae</taxon>
        <taxon>Satyrini</taxon>
        <taxon>Mycalesina</taxon>
        <taxon>Bicyclus</taxon>
    </lineage>
</organism>
<proteinExistence type="predicted"/>
<feature type="domain" description="C2H2-type" evidence="7">
    <location>
        <begin position="72"/>
        <end position="94"/>
    </location>
</feature>
<dbReference type="InterPro" id="IPR036236">
    <property type="entry name" value="Znf_C2H2_sf"/>
</dbReference>
<protein>
    <submittedName>
        <fullName evidence="9">Protein suppressor of hairy wing-like</fullName>
    </submittedName>
</protein>
<evidence type="ECO:0000256" key="4">
    <source>
        <dbReference type="ARBA" id="ARBA00022833"/>
    </source>
</evidence>
<feature type="domain" description="C2H2-type" evidence="7">
    <location>
        <begin position="190"/>
        <end position="217"/>
    </location>
</feature>
<name>A0A6J1NGU8_BICAN</name>
<dbReference type="KEGG" id="bany:112048852"/>
<evidence type="ECO:0000259" key="7">
    <source>
        <dbReference type="PROSITE" id="PS50157"/>
    </source>
</evidence>
<dbReference type="AlphaFoldDB" id="A0A6J1NGU8"/>
<dbReference type="PROSITE" id="PS00028">
    <property type="entry name" value="ZINC_FINGER_C2H2_1"/>
    <property type="match status" value="10"/>
</dbReference>
<feature type="domain" description="C2H2-type" evidence="7">
    <location>
        <begin position="334"/>
        <end position="357"/>
    </location>
</feature>
<feature type="region of interest" description="Disordered" evidence="6">
    <location>
        <begin position="384"/>
        <end position="419"/>
    </location>
</feature>
<evidence type="ECO:0000256" key="5">
    <source>
        <dbReference type="PROSITE-ProRule" id="PRU00042"/>
    </source>
</evidence>
<dbReference type="PANTHER" id="PTHR24379">
    <property type="entry name" value="KRAB AND ZINC FINGER DOMAIN-CONTAINING"/>
    <property type="match status" value="1"/>
</dbReference>
<dbReference type="PANTHER" id="PTHR24379:SF121">
    <property type="entry name" value="C2H2-TYPE DOMAIN-CONTAINING PROTEIN"/>
    <property type="match status" value="1"/>
</dbReference>
<dbReference type="PROSITE" id="PS50157">
    <property type="entry name" value="ZINC_FINGER_C2H2_2"/>
    <property type="match status" value="6"/>
</dbReference>
<evidence type="ECO:0000313" key="9">
    <source>
        <dbReference type="RefSeq" id="XP_023942301.2"/>
    </source>
</evidence>
<keyword evidence="3 5" id="KW-0863">Zinc-finger</keyword>
<feature type="domain" description="C2H2-type" evidence="7">
    <location>
        <begin position="13"/>
        <end position="41"/>
    </location>
</feature>
<reference evidence="9" key="1">
    <citation type="submission" date="2025-08" db="UniProtKB">
        <authorList>
            <consortium name="RefSeq"/>
        </authorList>
    </citation>
    <scope>IDENTIFICATION</scope>
</reference>
<dbReference type="OrthoDB" id="7950901at2759"/>
<evidence type="ECO:0000256" key="3">
    <source>
        <dbReference type="ARBA" id="ARBA00022771"/>
    </source>
</evidence>
<feature type="domain" description="C2H2-type" evidence="7">
    <location>
        <begin position="305"/>
        <end position="333"/>
    </location>
</feature>
<feature type="compositionally biased region" description="Polar residues" evidence="6">
    <location>
        <begin position="384"/>
        <end position="393"/>
    </location>
</feature>
<evidence type="ECO:0000256" key="2">
    <source>
        <dbReference type="ARBA" id="ARBA00022737"/>
    </source>
</evidence>
<evidence type="ECO:0000313" key="8">
    <source>
        <dbReference type="Proteomes" id="UP001652582"/>
    </source>
</evidence>
<dbReference type="Gene3D" id="3.30.160.60">
    <property type="entry name" value="Classic Zinc Finger"/>
    <property type="match status" value="3"/>
</dbReference>
<dbReference type="GeneID" id="112048852"/>
<dbReference type="InterPro" id="IPR013087">
    <property type="entry name" value="Znf_C2H2_type"/>
</dbReference>
<keyword evidence="4" id="KW-0862">Zinc</keyword>
<evidence type="ECO:0000256" key="6">
    <source>
        <dbReference type="SAM" id="MobiDB-lite"/>
    </source>
</evidence>
<keyword evidence="2" id="KW-0677">Repeat</keyword>
<dbReference type="SUPFAM" id="SSF57667">
    <property type="entry name" value="beta-beta-alpha zinc fingers"/>
    <property type="match status" value="4"/>
</dbReference>
<keyword evidence="8" id="KW-1185">Reference proteome</keyword>
<evidence type="ECO:0000256" key="1">
    <source>
        <dbReference type="ARBA" id="ARBA00022723"/>
    </source>
</evidence>
<dbReference type="RefSeq" id="XP_023942301.2">
    <property type="nucleotide sequence ID" value="XM_024086533.2"/>
</dbReference>